<gene>
    <name evidence="1" type="ORF">Taro_051722</name>
</gene>
<name>A0A843XI55_COLES</name>
<evidence type="ECO:0000313" key="2">
    <source>
        <dbReference type="Proteomes" id="UP000652761"/>
    </source>
</evidence>
<reference evidence="1" key="1">
    <citation type="submission" date="2017-07" db="EMBL/GenBank/DDBJ databases">
        <title>Taro Niue Genome Assembly and Annotation.</title>
        <authorList>
            <person name="Atibalentja N."/>
            <person name="Keating K."/>
            <person name="Fields C.J."/>
        </authorList>
    </citation>
    <scope>NUCLEOTIDE SEQUENCE</scope>
    <source>
        <strain evidence="1">Niue_2</strain>
        <tissue evidence="1">Leaf</tissue>
    </source>
</reference>
<dbReference type="AlphaFoldDB" id="A0A843XI55"/>
<evidence type="ECO:0000313" key="1">
    <source>
        <dbReference type="EMBL" id="MQM18727.1"/>
    </source>
</evidence>
<sequence>MSLWVACWSRPGSPSRLAVAPGQRAAIVFCRIALSGRLMPIRVADGGMVSVVVLGWLCFIWKCQSRVVVLPLACGRDSCVSPSSAFRRLLGVVVLHYGVELPGCASLRPSGGVTFLELVGRRVLGAGHCRRRPATSPPLFHLSPFPLFSGGGEAPLRRSGVVEAGGSCGAAERRVWSEEKVANRREGPLVGSFFVKGRDFLCPLPSGWIGSPRGFVDSFTAFPMLPSPVCACVWFVGDTGIEDPVGLPPCWCRDRTVRRDISRGVAPIERDLIAAHLAVAIRITVVT</sequence>
<dbReference type="Proteomes" id="UP000652761">
    <property type="component" value="Unassembled WGS sequence"/>
</dbReference>
<proteinExistence type="predicted"/>
<dbReference type="EMBL" id="NMUH01008399">
    <property type="protein sequence ID" value="MQM18727.1"/>
    <property type="molecule type" value="Genomic_DNA"/>
</dbReference>
<protein>
    <submittedName>
        <fullName evidence="1">Uncharacterized protein</fullName>
    </submittedName>
</protein>
<comment type="caution">
    <text evidence="1">The sequence shown here is derived from an EMBL/GenBank/DDBJ whole genome shotgun (WGS) entry which is preliminary data.</text>
</comment>
<organism evidence="1 2">
    <name type="scientific">Colocasia esculenta</name>
    <name type="common">Wild taro</name>
    <name type="synonym">Arum esculentum</name>
    <dbReference type="NCBI Taxonomy" id="4460"/>
    <lineage>
        <taxon>Eukaryota</taxon>
        <taxon>Viridiplantae</taxon>
        <taxon>Streptophyta</taxon>
        <taxon>Embryophyta</taxon>
        <taxon>Tracheophyta</taxon>
        <taxon>Spermatophyta</taxon>
        <taxon>Magnoliopsida</taxon>
        <taxon>Liliopsida</taxon>
        <taxon>Araceae</taxon>
        <taxon>Aroideae</taxon>
        <taxon>Colocasieae</taxon>
        <taxon>Colocasia</taxon>
    </lineage>
</organism>
<accession>A0A843XI55</accession>
<keyword evidence="2" id="KW-1185">Reference proteome</keyword>